<gene>
    <name evidence="2" type="ORF">VTK73DRAFT_8458</name>
</gene>
<feature type="region of interest" description="Disordered" evidence="1">
    <location>
        <begin position="238"/>
        <end position="257"/>
    </location>
</feature>
<dbReference type="Proteomes" id="UP001586593">
    <property type="component" value="Unassembled WGS sequence"/>
</dbReference>
<evidence type="ECO:0000313" key="2">
    <source>
        <dbReference type="EMBL" id="KAL1855824.1"/>
    </source>
</evidence>
<accession>A0ABR3W8K6</accession>
<keyword evidence="3" id="KW-1185">Reference proteome</keyword>
<evidence type="ECO:0000256" key="1">
    <source>
        <dbReference type="SAM" id="MobiDB-lite"/>
    </source>
</evidence>
<organism evidence="2 3">
    <name type="scientific">Phialemonium thermophilum</name>
    <dbReference type="NCBI Taxonomy" id="223376"/>
    <lineage>
        <taxon>Eukaryota</taxon>
        <taxon>Fungi</taxon>
        <taxon>Dikarya</taxon>
        <taxon>Ascomycota</taxon>
        <taxon>Pezizomycotina</taxon>
        <taxon>Sordariomycetes</taxon>
        <taxon>Sordariomycetidae</taxon>
        <taxon>Cephalothecales</taxon>
        <taxon>Cephalothecaceae</taxon>
        <taxon>Phialemonium</taxon>
    </lineage>
</organism>
<sequence>MAAEETPSHDISILIPKAAFKASVGQIKDLLYLYRSRYEDTNPTMLNHTGMIHVLYELFRDGRATDTYFYFLLCIHGYLELGRCMPVAGKVMRDIHRTGTRMGSSLLEASSNLFESIQTSEASIGQRAPFTGSGRAAAAFQAGVNIGGVEVAHEQHPLELRSQQDHDNQQQQQHQHFQKKPNWPQVVYMPSDMSTHFRGSRQLRLGTVEVDGDDEDVQTVHRAAQSVSHVDLKVLGGHGAARQGSGRGITHMQDPGPRVWKGDPRSLQETLSDGQMYHDL</sequence>
<dbReference type="EMBL" id="JAZHXJ010000612">
    <property type="protein sequence ID" value="KAL1855824.1"/>
    <property type="molecule type" value="Genomic_DNA"/>
</dbReference>
<name>A0ABR3W8K6_9PEZI</name>
<protein>
    <submittedName>
        <fullName evidence="2">Uncharacterized protein</fullName>
    </submittedName>
</protein>
<proteinExistence type="predicted"/>
<comment type="caution">
    <text evidence="2">The sequence shown here is derived from an EMBL/GenBank/DDBJ whole genome shotgun (WGS) entry which is preliminary data.</text>
</comment>
<reference evidence="2 3" key="1">
    <citation type="journal article" date="2024" name="Commun. Biol.">
        <title>Comparative genomic analysis of thermophilic fungi reveals convergent evolutionary adaptations and gene losses.</title>
        <authorList>
            <person name="Steindorff A.S."/>
            <person name="Aguilar-Pontes M.V."/>
            <person name="Robinson A.J."/>
            <person name="Andreopoulos B."/>
            <person name="LaButti K."/>
            <person name="Kuo A."/>
            <person name="Mondo S."/>
            <person name="Riley R."/>
            <person name="Otillar R."/>
            <person name="Haridas S."/>
            <person name="Lipzen A."/>
            <person name="Grimwood J."/>
            <person name="Schmutz J."/>
            <person name="Clum A."/>
            <person name="Reid I.D."/>
            <person name="Moisan M.C."/>
            <person name="Butler G."/>
            <person name="Nguyen T.T.M."/>
            <person name="Dewar K."/>
            <person name="Conant G."/>
            <person name="Drula E."/>
            <person name="Henrissat B."/>
            <person name="Hansel C."/>
            <person name="Singer S."/>
            <person name="Hutchinson M.I."/>
            <person name="de Vries R.P."/>
            <person name="Natvig D.O."/>
            <person name="Powell A.J."/>
            <person name="Tsang A."/>
            <person name="Grigoriev I.V."/>
        </authorList>
    </citation>
    <scope>NUCLEOTIDE SEQUENCE [LARGE SCALE GENOMIC DNA]</scope>
    <source>
        <strain evidence="2 3">ATCC 24622</strain>
    </source>
</reference>
<feature type="region of interest" description="Disordered" evidence="1">
    <location>
        <begin position="162"/>
        <end position="182"/>
    </location>
</feature>
<evidence type="ECO:0000313" key="3">
    <source>
        <dbReference type="Proteomes" id="UP001586593"/>
    </source>
</evidence>